<feature type="repeat" description="ANK" evidence="7">
    <location>
        <begin position="496"/>
        <end position="518"/>
    </location>
</feature>
<dbReference type="PANTHER" id="PTHR24123:SF33">
    <property type="entry name" value="PROTEIN HOS4"/>
    <property type="match status" value="1"/>
</dbReference>
<feature type="repeat" description="ANK" evidence="7">
    <location>
        <begin position="157"/>
        <end position="179"/>
    </location>
</feature>
<feature type="transmembrane region" description="Helical" evidence="8">
    <location>
        <begin position="1431"/>
        <end position="1453"/>
    </location>
</feature>
<dbReference type="SUPFAM" id="SSF48403">
    <property type="entry name" value="Ankyrin repeat"/>
    <property type="match status" value="3"/>
</dbReference>
<evidence type="ECO:0000259" key="9">
    <source>
        <dbReference type="Pfam" id="PF00520"/>
    </source>
</evidence>
<reference evidence="10 11" key="1">
    <citation type="journal article" date="2024" name="Science">
        <title>Giant polyketide synthase enzymes in the biosynthesis of giant marine polyether toxins.</title>
        <authorList>
            <person name="Fallon T.R."/>
            <person name="Shende V.V."/>
            <person name="Wierzbicki I.H."/>
            <person name="Pendleton A.L."/>
            <person name="Watervoot N.F."/>
            <person name="Auber R.P."/>
            <person name="Gonzalez D.J."/>
            <person name="Wisecaver J.H."/>
            <person name="Moore B.S."/>
        </authorList>
    </citation>
    <scope>NUCLEOTIDE SEQUENCE [LARGE SCALE GENOMIC DNA]</scope>
    <source>
        <strain evidence="10 11">12B1</strain>
    </source>
</reference>
<evidence type="ECO:0000313" key="11">
    <source>
        <dbReference type="Proteomes" id="UP001515480"/>
    </source>
</evidence>
<comment type="caution">
    <text evidence="10">The sequence shown here is derived from an EMBL/GenBank/DDBJ whole genome shotgun (WGS) entry which is preliminary data.</text>
</comment>
<evidence type="ECO:0000256" key="2">
    <source>
        <dbReference type="ARBA" id="ARBA00022692"/>
    </source>
</evidence>
<dbReference type="PROSITE" id="PS50088">
    <property type="entry name" value="ANK_REPEAT"/>
    <property type="match status" value="9"/>
</dbReference>
<dbReference type="Proteomes" id="UP001515480">
    <property type="component" value="Unassembled WGS sequence"/>
</dbReference>
<feature type="repeat" description="ANK" evidence="7">
    <location>
        <begin position="738"/>
        <end position="770"/>
    </location>
</feature>
<protein>
    <recommendedName>
        <fullName evidence="9">Ion transport domain-containing protein</fullName>
    </recommendedName>
</protein>
<feature type="domain" description="Ion transport" evidence="9">
    <location>
        <begin position="1276"/>
        <end position="1548"/>
    </location>
</feature>
<dbReference type="InterPro" id="IPR051165">
    <property type="entry name" value="Multifunctional_ANK_Repeat"/>
</dbReference>
<dbReference type="EMBL" id="JBGBPQ010000026">
    <property type="protein sequence ID" value="KAL1499048.1"/>
    <property type="molecule type" value="Genomic_DNA"/>
</dbReference>
<dbReference type="Gene3D" id="1.25.40.20">
    <property type="entry name" value="Ankyrin repeat-containing domain"/>
    <property type="match status" value="7"/>
</dbReference>
<dbReference type="GO" id="GO:0005216">
    <property type="term" value="F:monoatomic ion channel activity"/>
    <property type="evidence" value="ECO:0007669"/>
    <property type="project" value="InterPro"/>
</dbReference>
<evidence type="ECO:0000313" key="10">
    <source>
        <dbReference type="EMBL" id="KAL1499048.1"/>
    </source>
</evidence>
<keyword evidence="3" id="KW-0677">Repeat</keyword>
<feature type="repeat" description="ANK" evidence="7">
    <location>
        <begin position="778"/>
        <end position="810"/>
    </location>
</feature>
<dbReference type="PROSITE" id="PS50297">
    <property type="entry name" value="ANK_REP_REGION"/>
    <property type="match status" value="9"/>
</dbReference>
<keyword evidence="6 8" id="KW-0472">Membrane</keyword>
<dbReference type="Pfam" id="PF00520">
    <property type="entry name" value="Ion_trans"/>
    <property type="match status" value="1"/>
</dbReference>
<feature type="repeat" description="ANK" evidence="7">
    <location>
        <begin position="52"/>
        <end position="85"/>
    </location>
</feature>
<keyword evidence="2 8" id="KW-0812">Transmembrane</keyword>
<organism evidence="10 11">
    <name type="scientific">Prymnesium parvum</name>
    <name type="common">Toxic golden alga</name>
    <dbReference type="NCBI Taxonomy" id="97485"/>
    <lineage>
        <taxon>Eukaryota</taxon>
        <taxon>Haptista</taxon>
        <taxon>Haptophyta</taxon>
        <taxon>Prymnesiophyceae</taxon>
        <taxon>Prymnesiales</taxon>
        <taxon>Prymnesiaceae</taxon>
        <taxon>Prymnesium</taxon>
    </lineage>
</organism>
<name>A0AB34IIY2_PRYPA</name>
<evidence type="ECO:0000256" key="1">
    <source>
        <dbReference type="ARBA" id="ARBA00004141"/>
    </source>
</evidence>
<proteinExistence type="predicted"/>
<feature type="transmembrane region" description="Helical" evidence="8">
    <location>
        <begin position="1513"/>
        <end position="1535"/>
    </location>
</feature>
<dbReference type="InterPro" id="IPR005821">
    <property type="entry name" value="Ion_trans_dom"/>
</dbReference>
<keyword evidence="5 7" id="KW-0040">ANK repeat</keyword>
<dbReference type="GO" id="GO:0016020">
    <property type="term" value="C:membrane"/>
    <property type="evidence" value="ECO:0007669"/>
    <property type="project" value="UniProtKB-SubCell"/>
</dbReference>
<evidence type="ECO:0000256" key="3">
    <source>
        <dbReference type="ARBA" id="ARBA00022737"/>
    </source>
</evidence>
<evidence type="ECO:0000256" key="5">
    <source>
        <dbReference type="ARBA" id="ARBA00023043"/>
    </source>
</evidence>
<dbReference type="Pfam" id="PF12796">
    <property type="entry name" value="Ank_2"/>
    <property type="match status" value="7"/>
</dbReference>
<dbReference type="PANTHER" id="PTHR24123">
    <property type="entry name" value="ANKYRIN REPEAT-CONTAINING"/>
    <property type="match status" value="1"/>
</dbReference>
<feature type="repeat" description="ANK" evidence="7">
    <location>
        <begin position="390"/>
        <end position="423"/>
    </location>
</feature>
<feature type="repeat" description="ANK" evidence="7">
    <location>
        <begin position="616"/>
        <end position="649"/>
    </location>
</feature>
<feature type="repeat" description="ANK" evidence="7">
    <location>
        <begin position="286"/>
        <end position="307"/>
    </location>
</feature>
<evidence type="ECO:0000256" key="7">
    <source>
        <dbReference type="PROSITE-ProRule" id="PRU00023"/>
    </source>
</evidence>
<gene>
    <name evidence="10" type="ORF">AB1Y20_013564</name>
</gene>
<feature type="transmembrane region" description="Helical" evidence="8">
    <location>
        <begin position="1388"/>
        <end position="1411"/>
    </location>
</feature>
<dbReference type="SMART" id="SM00248">
    <property type="entry name" value="ANK"/>
    <property type="match status" value="17"/>
</dbReference>
<dbReference type="InterPro" id="IPR036770">
    <property type="entry name" value="Ankyrin_rpt-contain_sf"/>
</dbReference>
<keyword evidence="4 8" id="KW-1133">Transmembrane helix</keyword>
<keyword evidence="11" id="KW-1185">Reference proteome</keyword>
<accession>A0AB34IIY2</accession>
<evidence type="ECO:0000256" key="8">
    <source>
        <dbReference type="SAM" id="Phobius"/>
    </source>
</evidence>
<evidence type="ECO:0000256" key="4">
    <source>
        <dbReference type="ARBA" id="ARBA00022989"/>
    </source>
</evidence>
<evidence type="ECO:0000256" key="6">
    <source>
        <dbReference type="ARBA" id="ARBA00023136"/>
    </source>
</evidence>
<sequence>MRHIKHTNSFHSSHRDADREDALAACLAGYLGDIDALRHLAQQLPIDADDYDGRTALHLACSEGRLDAVKVLVEELGADINVKDHFGGTPLDDAVRHKHILVQTYLREKEAQHGEAFARGAETIAHELCETAYHGDARKLRRLVEREFFNPNSSDYDKRTPLHLAASEGHLDVVKLLVEDMLVEISPVDRWDGTPLDDALRHHHDSIAAYLKSKGAMALSFASVLDASSLSSKRTANFEGTGHPRSWASSAAEGHALCSAAYAGRAEEVRRLVREEGYDPNATDYDRRTALHLAAAEGRVEVLRVLIVDLATKSSPKDRWGQTPLDEAIRSGHEEAIAFLKSKEAKTCEAMAQQREGLHELLEAVATGDTSRLRHLVLHAGVDVNPGNGDGRTALHLAATAGRLGVATTLLLELHADPRPRDRWGRTPLDNAVQGKHDAVIELLRTHGGGGAVDLARRSEEVLSAARLCRAAAAGDVAAVRVIISGGTPVLMGDYDARTALHVAASEGQLAVVRLLVEEFGASPSPSDRWGSTPLDDALRRGHSKVEKYLKSRRGTKTFACHDDDTASSVVVRGVSRFATALCAAAYIGDLPALRSLAERASGAAGAMSINCADYDGRTALHLGASEGRLEVVQMLVSEFGASPNVEDRWGGTPMQDAMNVHTAAHHAVADFLRSVGGSRVGYSACVVPGMAAVMMTTLAYHASKGHAEGVRRSLIQARSHGGESLMRELLLAPDSMYGNSPMHWAAFSGSMPCVEVLFNTAGDVVHLSKLLESRNGELATPLHVAARFNAPELASYLLDMRADPNSVDKLGSTVLHSCCKYGNSQVAHRILRWERTSLEVPCEGGKTPLMAAVASGSAETVRVLLEADARFDGDGRRKEKQVMRIARNFVQILKMRRNASERSTSPVSTKRANQRNFCGTAKASIRKDTKAALSASSCFSSSSREGFAQRVGNSPPAARQASISFESEVMDSTVQNPSFELQPSDFLSPATPKPGELLLQLALDGSHFPVLRLLLLWGRRHFKSGTDPIWCAGIFSKEHAASIVVDLWAPALRGEPEPRETAELFALLLLCVAVDEEAPDKPASRSISLLALEFAQICRTKGKQELRDTTVQLRLLTASAIFELLACGFIDALSLLGAGRTTVQHSSLQLMASEAVRDAFFEPTVKFAAAYECEIFLAMPMVLHKVRSLFWPSKRRCTRHHQQTATNQGGWASFVAKVVINMLALPFLLFVPDDLAHRWERSYRAAILDGRERPYHLVWVLPPGKALTWFSSSTLLCGILTFIPPKQHVGVEEWEVVLMLYFAAMLFDELKELATVGLMRHLNDPFNLLDEGVVISLGVMLTCRLLVDVPDHSDQFGRTGLNEALETLPTLQTLYNVTGLRVESSSVFYVGTAAQAIGSGLMFLRLMKVLYMVPHTGMMLLMTIHMVRDLIGFLVILFFFLISCTTMLYVWIRASEPYLSFALTDGRSGVDAFFLTIYTLIDEALVMGEPMFHDPLEQANRGGYRHTGPMRAFLFCIGIYFYVIVALLLLNLLIARFSKSFSLIDERHDLNTAVVFARVCLAPEYQQLLPAPFSLLRDMILLTSYMGGRALSWQMQWFRSATRSPKTAPIDEGKGKRRSLRLETATHEISPAQEAANFINRSVAPDAAFFPEAAVDYVIKHYYRVDQHRDYHLRI</sequence>
<feature type="repeat" description="ANK" evidence="7">
    <location>
        <begin position="845"/>
        <end position="877"/>
    </location>
</feature>
<comment type="subcellular location">
    <subcellularLocation>
        <location evidence="1">Membrane</location>
        <topology evidence="1">Multi-pass membrane protein</topology>
    </subcellularLocation>
</comment>
<dbReference type="InterPro" id="IPR002110">
    <property type="entry name" value="Ankyrin_rpt"/>
</dbReference>